<protein>
    <submittedName>
        <fullName evidence="5">Response regulator</fullName>
    </submittedName>
</protein>
<dbReference type="GO" id="GO:0000976">
    <property type="term" value="F:transcription cis-regulatory region binding"/>
    <property type="evidence" value="ECO:0007669"/>
    <property type="project" value="TreeGrafter"/>
</dbReference>
<dbReference type="Pfam" id="PF00072">
    <property type="entry name" value="Response_reg"/>
    <property type="match status" value="1"/>
</dbReference>
<evidence type="ECO:0000256" key="2">
    <source>
        <dbReference type="PROSITE-ProRule" id="PRU00169"/>
    </source>
</evidence>
<dbReference type="GO" id="GO:0005829">
    <property type="term" value="C:cytosol"/>
    <property type="evidence" value="ECO:0007669"/>
    <property type="project" value="TreeGrafter"/>
</dbReference>
<dbReference type="EMBL" id="JAGFBF010000005">
    <property type="protein sequence ID" value="MBO2990587.1"/>
    <property type="molecule type" value="Genomic_DNA"/>
</dbReference>
<dbReference type="GO" id="GO:0000156">
    <property type="term" value="F:phosphorelay response regulator activity"/>
    <property type="evidence" value="ECO:0007669"/>
    <property type="project" value="TreeGrafter"/>
</dbReference>
<dbReference type="PROSITE" id="PS50921">
    <property type="entry name" value="ANTAR"/>
    <property type="match status" value="1"/>
</dbReference>
<dbReference type="SMART" id="SM00448">
    <property type="entry name" value="REC"/>
    <property type="match status" value="1"/>
</dbReference>
<dbReference type="GO" id="GO:0006355">
    <property type="term" value="P:regulation of DNA-templated transcription"/>
    <property type="evidence" value="ECO:0007669"/>
    <property type="project" value="TreeGrafter"/>
</dbReference>
<accession>A0A939QEE1</accession>
<dbReference type="PIRSF" id="PIRSF036382">
    <property type="entry name" value="RR_antiterm"/>
    <property type="match status" value="1"/>
</dbReference>
<dbReference type="Proteomes" id="UP000668403">
    <property type="component" value="Unassembled WGS sequence"/>
</dbReference>
<keyword evidence="6" id="KW-1185">Reference proteome</keyword>
<evidence type="ECO:0000313" key="5">
    <source>
        <dbReference type="EMBL" id="MBO2990587.1"/>
    </source>
</evidence>
<gene>
    <name evidence="5" type="ORF">J4H85_11335</name>
</gene>
<proteinExistence type="predicted"/>
<dbReference type="Gene3D" id="1.10.10.10">
    <property type="entry name" value="Winged helix-like DNA-binding domain superfamily/Winged helix DNA-binding domain"/>
    <property type="match status" value="1"/>
</dbReference>
<dbReference type="AlphaFoldDB" id="A0A939QEE1"/>
<dbReference type="SMART" id="SM01012">
    <property type="entry name" value="ANTAR"/>
    <property type="match status" value="1"/>
</dbReference>
<dbReference type="PROSITE" id="PS50110">
    <property type="entry name" value="RESPONSE_REGULATORY"/>
    <property type="match status" value="1"/>
</dbReference>
<dbReference type="PANTHER" id="PTHR48111">
    <property type="entry name" value="REGULATOR OF RPOS"/>
    <property type="match status" value="1"/>
</dbReference>
<dbReference type="Pfam" id="PF03861">
    <property type="entry name" value="ANTAR"/>
    <property type="match status" value="1"/>
</dbReference>
<keyword evidence="1" id="KW-0238">DNA-binding</keyword>
<dbReference type="InterPro" id="IPR039420">
    <property type="entry name" value="WalR-like"/>
</dbReference>
<evidence type="ECO:0000256" key="1">
    <source>
        <dbReference type="ARBA" id="ARBA00023125"/>
    </source>
</evidence>
<dbReference type="InterPro" id="IPR011006">
    <property type="entry name" value="CheY-like_superfamily"/>
</dbReference>
<comment type="caution">
    <text evidence="5">The sequence shown here is derived from an EMBL/GenBank/DDBJ whole genome shotgun (WGS) entry which is preliminary data.</text>
</comment>
<organism evidence="5 6">
    <name type="scientific">Leucobacter tardus</name>
    <dbReference type="NCBI Taxonomy" id="501483"/>
    <lineage>
        <taxon>Bacteria</taxon>
        <taxon>Bacillati</taxon>
        <taxon>Actinomycetota</taxon>
        <taxon>Actinomycetes</taxon>
        <taxon>Micrococcales</taxon>
        <taxon>Microbacteriaceae</taxon>
        <taxon>Leucobacter</taxon>
    </lineage>
</organism>
<feature type="domain" description="Response regulatory" evidence="3">
    <location>
        <begin position="21"/>
        <end position="135"/>
    </location>
</feature>
<dbReference type="InterPro" id="IPR005561">
    <property type="entry name" value="ANTAR"/>
</dbReference>
<feature type="domain" description="ANTAR" evidence="4">
    <location>
        <begin position="141"/>
        <end position="202"/>
    </location>
</feature>
<reference evidence="5" key="1">
    <citation type="submission" date="2021-03" db="EMBL/GenBank/DDBJ databases">
        <title>Leucobacter chromiisoli sp. nov., isolated from chromium-containing soil of chemical plant.</title>
        <authorList>
            <person name="Xu Z."/>
        </authorList>
    </citation>
    <scope>NUCLEOTIDE SEQUENCE</scope>
    <source>
        <strain evidence="5">K 70/01</strain>
    </source>
</reference>
<evidence type="ECO:0000259" key="4">
    <source>
        <dbReference type="PROSITE" id="PS50921"/>
    </source>
</evidence>
<dbReference type="InterPro" id="IPR001789">
    <property type="entry name" value="Sig_transdc_resp-reg_receiver"/>
</dbReference>
<evidence type="ECO:0000313" key="6">
    <source>
        <dbReference type="Proteomes" id="UP000668403"/>
    </source>
</evidence>
<dbReference type="Gene3D" id="3.40.50.2300">
    <property type="match status" value="1"/>
</dbReference>
<dbReference type="SUPFAM" id="SSF52172">
    <property type="entry name" value="CheY-like"/>
    <property type="match status" value="1"/>
</dbReference>
<dbReference type="RefSeq" id="WP_208239689.1">
    <property type="nucleotide sequence ID" value="NZ_BAAAQU010000002.1"/>
</dbReference>
<dbReference type="PANTHER" id="PTHR48111:SF69">
    <property type="entry name" value="RESPONSE REGULATOR RECEIVER"/>
    <property type="match status" value="1"/>
</dbReference>
<sequence>MSALTQPQGTLPDTASHAPRRVLVAEDESLVLVDVVEFLTDNGFDVVGRAYDGESAVRLATELTPDLVLMDVSMPLRDGISATEILSRQGIGPVVLMTADGRRESYQRATSAGALGYLTKPVRPEGLLPTLEIALARHRQIRGLRSQAAEMLDQLESQGLVNRAKDVLIERFSLSAIEASAWLEQTAAERGLTEREVARTIVEGMKRKSRGRRR</sequence>
<keyword evidence="2" id="KW-0597">Phosphoprotein</keyword>
<evidence type="ECO:0000259" key="3">
    <source>
        <dbReference type="PROSITE" id="PS50110"/>
    </source>
</evidence>
<feature type="modified residue" description="4-aspartylphosphate" evidence="2">
    <location>
        <position position="71"/>
    </location>
</feature>
<dbReference type="GO" id="GO:0003723">
    <property type="term" value="F:RNA binding"/>
    <property type="evidence" value="ECO:0007669"/>
    <property type="project" value="InterPro"/>
</dbReference>
<dbReference type="InterPro" id="IPR008327">
    <property type="entry name" value="Sig_transdc_resp-reg_antiterm"/>
</dbReference>
<dbReference type="InterPro" id="IPR036388">
    <property type="entry name" value="WH-like_DNA-bd_sf"/>
</dbReference>
<name>A0A939QEE1_9MICO</name>
<dbReference type="GO" id="GO:0032993">
    <property type="term" value="C:protein-DNA complex"/>
    <property type="evidence" value="ECO:0007669"/>
    <property type="project" value="TreeGrafter"/>
</dbReference>